<reference evidence="2" key="1">
    <citation type="submission" date="2020-10" db="EMBL/GenBank/DDBJ databases">
        <authorList>
            <person name="Castelo-Branco R."/>
            <person name="Eusebio N."/>
            <person name="Adriana R."/>
            <person name="Vieira A."/>
            <person name="Brugerolle De Fraissinette N."/>
            <person name="Rezende De Castro R."/>
            <person name="Schneider M.P."/>
            <person name="Vasconcelos V."/>
            <person name="Leao P.N."/>
        </authorList>
    </citation>
    <scope>NUCLEOTIDE SEQUENCE</scope>
    <source>
        <strain evidence="2">LEGE 07310</strain>
    </source>
</reference>
<proteinExistence type="predicted"/>
<dbReference type="SUPFAM" id="SSF51905">
    <property type="entry name" value="FAD/NAD(P)-binding domain"/>
    <property type="match status" value="1"/>
</dbReference>
<evidence type="ECO:0000259" key="1">
    <source>
        <dbReference type="Pfam" id="PF01494"/>
    </source>
</evidence>
<dbReference type="GO" id="GO:0071949">
    <property type="term" value="F:FAD binding"/>
    <property type="evidence" value="ECO:0007669"/>
    <property type="project" value="InterPro"/>
</dbReference>
<dbReference type="PRINTS" id="PR00420">
    <property type="entry name" value="RNGMNOXGNASE"/>
</dbReference>
<organism evidence="2 3">
    <name type="scientific">Vasconcelosia minhoensis LEGE 07310</name>
    <dbReference type="NCBI Taxonomy" id="915328"/>
    <lineage>
        <taxon>Bacteria</taxon>
        <taxon>Bacillati</taxon>
        <taxon>Cyanobacteriota</taxon>
        <taxon>Cyanophyceae</taxon>
        <taxon>Nodosilineales</taxon>
        <taxon>Cymatolegaceae</taxon>
        <taxon>Vasconcelosia</taxon>
        <taxon>Vasconcelosia minhoensis</taxon>
    </lineage>
</organism>
<dbReference type="AlphaFoldDB" id="A0A8J7AM23"/>
<dbReference type="Pfam" id="PF01494">
    <property type="entry name" value="FAD_binding_3"/>
    <property type="match status" value="1"/>
</dbReference>
<dbReference type="Gene3D" id="3.50.50.60">
    <property type="entry name" value="FAD/NAD(P)-binding domain"/>
    <property type="match status" value="1"/>
</dbReference>
<dbReference type="PANTHER" id="PTHR42685:SF22">
    <property type="entry name" value="CONDITIONED MEDIUM FACTOR RECEPTOR 1"/>
    <property type="match status" value="1"/>
</dbReference>
<name>A0A8J7AM23_9CYAN</name>
<dbReference type="NCBIfam" id="TIGR02032">
    <property type="entry name" value="GG-red-SF"/>
    <property type="match status" value="1"/>
</dbReference>
<sequence length="376" mass="41177">MFDCIIVGAGPAGATAAYHLSRRGRSVLLLEKAALPRYKPCGGGVSPQVAQWFDFDFEPVISQKVTRVRYSYKMQDIVETDLGTAEPIWMVRRDEFDHYLVKQAQRQGTTLQDETKATGIAFERDRWQVQTSREPVQGRYLIAADGARGPVARWLGFRNRVMTQGGAVETEPRLPVMEGHIAHFEFGLLKNGYVWNFPKADGYSIGSGVFRLSKRKSRDLVQPMADYAAQFQVDVSMTQQHGHPLCLWNGDQVLHSQNALLVGEAASVVDPFTAEGIRPSIFSGLKAAAAIDGAIAGDPNALEGYTQTMAAELGSDLRWAGRLAKAFYAAPGLGYRVGIKSPKGTALMAQVLCGELPYSAVVQRALRRLSGGLLTR</sequence>
<dbReference type="EMBL" id="JADEXG010000008">
    <property type="protein sequence ID" value="MBE9076726.1"/>
    <property type="molecule type" value="Genomic_DNA"/>
</dbReference>
<dbReference type="InterPro" id="IPR050407">
    <property type="entry name" value="Geranylgeranyl_reductase"/>
</dbReference>
<evidence type="ECO:0000313" key="3">
    <source>
        <dbReference type="Proteomes" id="UP000636505"/>
    </source>
</evidence>
<dbReference type="RefSeq" id="WP_193905381.1">
    <property type="nucleotide sequence ID" value="NZ_JADEXG010000008.1"/>
</dbReference>
<dbReference type="Proteomes" id="UP000636505">
    <property type="component" value="Unassembled WGS sequence"/>
</dbReference>
<evidence type="ECO:0000313" key="2">
    <source>
        <dbReference type="EMBL" id="MBE9076726.1"/>
    </source>
</evidence>
<dbReference type="PANTHER" id="PTHR42685">
    <property type="entry name" value="GERANYLGERANYL DIPHOSPHATE REDUCTASE"/>
    <property type="match status" value="1"/>
</dbReference>
<feature type="domain" description="FAD-binding" evidence="1">
    <location>
        <begin position="3"/>
        <end position="159"/>
    </location>
</feature>
<dbReference type="InterPro" id="IPR002938">
    <property type="entry name" value="FAD-bd"/>
</dbReference>
<dbReference type="InterPro" id="IPR011777">
    <property type="entry name" value="Geranylgeranyl_Rdtase_fam"/>
</dbReference>
<dbReference type="InterPro" id="IPR036188">
    <property type="entry name" value="FAD/NAD-bd_sf"/>
</dbReference>
<comment type="caution">
    <text evidence="2">The sequence shown here is derived from an EMBL/GenBank/DDBJ whole genome shotgun (WGS) entry which is preliminary data.</text>
</comment>
<dbReference type="GO" id="GO:0016628">
    <property type="term" value="F:oxidoreductase activity, acting on the CH-CH group of donors, NAD or NADP as acceptor"/>
    <property type="evidence" value="ECO:0007669"/>
    <property type="project" value="InterPro"/>
</dbReference>
<accession>A0A8J7AM23</accession>
<gene>
    <name evidence="2" type="ORF">IQ241_05345</name>
</gene>
<protein>
    <submittedName>
        <fullName evidence="2">Geranylgeranyl reductase family protein</fullName>
    </submittedName>
</protein>
<keyword evidence="3" id="KW-1185">Reference proteome</keyword>